<gene>
    <name evidence="1" type="ORF">ACFSYC_01465</name>
</gene>
<accession>A0ABW5XMH2</accession>
<reference evidence="2" key="1">
    <citation type="journal article" date="2019" name="Int. J. Syst. Evol. Microbiol.">
        <title>The Global Catalogue of Microorganisms (GCM) 10K type strain sequencing project: providing services to taxonomists for standard genome sequencing and annotation.</title>
        <authorList>
            <consortium name="The Broad Institute Genomics Platform"/>
            <consortium name="The Broad Institute Genome Sequencing Center for Infectious Disease"/>
            <person name="Wu L."/>
            <person name="Ma J."/>
        </authorList>
    </citation>
    <scope>NUCLEOTIDE SEQUENCE [LARGE SCALE GENOMIC DNA]</scope>
    <source>
        <strain evidence="2">KCTC 52232</strain>
    </source>
</reference>
<protein>
    <recommendedName>
        <fullName evidence="3">Tellurite resistance protein TerB</fullName>
    </recommendedName>
</protein>
<dbReference type="Proteomes" id="UP001597601">
    <property type="component" value="Unassembled WGS sequence"/>
</dbReference>
<evidence type="ECO:0000313" key="1">
    <source>
        <dbReference type="EMBL" id="MFD2863342.1"/>
    </source>
</evidence>
<dbReference type="EMBL" id="JBHUON010000001">
    <property type="protein sequence ID" value="MFD2863342.1"/>
    <property type="molecule type" value="Genomic_DNA"/>
</dbReference>
<organism evidence="1 2">
    <name type="scientific">Mucilaginibacter antarcticus</name>
    <dbReference type="NCBI Taxonomy" id="1855725"/>
    <lineage>
        <taxon>Bacteria</taxon>
        <taxon>Pseudomonadati</taxon>
        <taxon>Bacteroidota</taxon>
        <taxon>Sphingobacteriia</taxon>
        <taxon>Sphingobacteriales</taxon>
        <taxon>Sphingobacteriaceae</taxon>
        <taxon>Mucilaginibacter</taxon>
    </lineage>
</organism>
<comment type="caution">
    <text evidence="1">The sequence shown here is derived from an EMBL/GenBank/DDBJ whole genome shotgun (WGS) entry which is preliminary data.</text>
</comment>
<sequence>MYLTDMVVDEARRMALIIAKLLGIKATGTFDEYRQEFNNILESEYNTELEKLIHLSQEDFDSLIKGDLYSSEKLNALSQMLYVFAEPFERNEETQLLLKKVMAIFDVLEEKYHFQSFDNLTKRSAIYGYFNIKL</sequence>
<proteinExistence type="predicted"/>
<dbReference type="RefSeq" id="WP_377122771.1">
    <property type="nucleotide sequence ID" value="NZ_JBHUHN010000001.1"/>
</dbReference>
<evidence type="ECO:0008006" key="3">
    <source>
        <dbReference type="Google" id="ProtNLM"/>
    </source>
</evidence>
<name>A0ABW5XMH2_9SPHI</name>
<evidence type="ECO:0000313" key="2">
    <source>
        <dbReference type="Proteomes" id="UP001597601"/>
    </source>
</evidence>
<keyword evidence="2" id="KW-1185">Reference proteome</keyword>